<reference evidence="2 3" key="1">
    <citation type="submission" date="2017-05" db="EMBL/GenBank/DDBJ databases">
        <title>Butyricicoccus porcorum sp. nov. a butyrate-producing bacterium from the swine intestinal tract.</title>
        <authorList>
            <person name="Trachsel J."/>
            <person name="Humphrey S."/>
            <person name="Allen H.K."/>
        </authorList>
    </citation>
    <scope>NUCLEOTIDE SEQUENCE [LARGE SCALE GENOMIC DNA]</scope>
    <source>
        <strain evidence="2">BB10</strain>
    </source>
</reference>
<sequence>MSNRHTISFTCPACRQAFTMTKWTNISPNDDPAIRKHVMTGDLFHHTCPHCGNRMMIAYNCLYQDRQKKFAVSLQADRNQPAVTPLLPGYQMRLEHTLLSFVERIRILDAGLDDMAFELYRIVVLTQVRRQHPERSVTSLRFDAVEGDMIFLQASQTEQVKLPLSSYQNIADKVKKSGFHPKVSGYLTIHGKWVQQSGILDVLKKQ</sequence>
<evidence type="ECO:0000313" key="3">
    <source>
        <dbReference type="Proteomes" id="UP000194903"/>
    </source>
</evidence>
<proteinExistence type="predicted"/>
<dbReference type="Proteomes" id="UP000194903">
    <property type="component" value="Unassembled WGS sequence"/>
</dbReference>
<dbReference type="OrthoDB" id="9784124at2"/>
<dbReference type="EMBL" id="NHOC01000005">
    <property type="protein sequence ID" value="OUM20435.1"/>
    <property type="molecule type" value="Genomic_DNA"/>
</dbReference>
<accession>A0A252F3R0</accession>
<dbReference type="Pfam" id="PF14353">
    <property type="entry name" value="CpXC"/>
    <property type="match status" value="1"/>
</dbReference>
<dbReference type="InterPro" id="IPR025682">
    <property type="entry name" value="CpXC_dom"/>
</dbReference>
<evidence type="ECO:0000259" key="1">
    <source>
        <dbReference type="Pfam" id="PF14353"/>
    </source>
</evidence>
<dbReference type="RefSeq" id="WP_087018844.1">
    <property type="nucleotide sequence ID" value="NZ_CP178353.1"/>
</dbReference>
<gene>
    <name evidence="2" type="ORF">CBW42_06255</name>
</gene>
<protein>
    <recommendedName>
        <fullName evidence="1">CpXC domain-containing protein</fullName>
    </recommendedName>
</protein>
<dbReference type="AlphaFoldDB" id="A0A252F3R0"/>
<evidence type="ECO:0000313" key="2">
    <source>
        <dbReference type="EMBL" id="OUM20435.1"/>
    </source>
</evidence>
<keyword evidence="3" id="KW-1185">Reference proteome</keyword>
<comment type="caution">
    <text evidence="2">The sequence shown here is derived from an EMBL/GenBank/DDBJ whole genome shotgun (WGS) entry which is preliminary data.</text>
</comment>
<name>A0A252F3R0_9FIRM</name>
<organism evidence="2 3">
    <name type="scientific">Butyricicoccus porcorum</name>
    <dbReference type="NCBI Taxonomy" id="1945634"/>
    <lineage>
        <taxon>Bacteria</taxon>
        <taxon>Bacillati</taxon>
        <taxon>Bacillota</taxon>
        <taxon>Clostridia</taxon>
        <taxon>Eubacteriales</taxon>
        <taxon>Butyricicoccaceae</taxon>
        <taxon>Butyricicoccus</taxon>
    </lineage>
</organism>
<feature type="domain" description="CpXC" evidence="1">
    <location>
        <begin position="10"/>
        <end position="119"/>
    </location>
</feature>